<keyword evidence="5 15" id="KW-0597">Phosphoprotein</keyword>
<keyword evidence="9" id="KW-0418">Kinase</keyword>
<dbReference type="InterPro" id="IPR003594">
    <property type="entry name" value="HATPase_dom"/>
</dbReference>
<keyword evidence="13 16" id="KW-0472">Membrane</keyword>
<feature type="domain" description="HAMP" evidence="20">
    <location>
        <begin position="173"/>
        <end position="226"/>
    </location>
</feature>
<protein>
    <recommendedName>
        <fullName evidence="3">histidine kinase</fullName>
        <ecNumber evidence="3">2.7.13.3</ecNumber>
    </recommendedName>
</protein>
<keyword evidence="10" id="KW-0067">ATP-binding</keyword>
<dbReference type="SUPFAM" id="SSF47226">
    <property type="entry name" value="Histidine-containing phosphotransfer domain, HPT domain"/>
    <property type="match status" value="1"/>
</dbReference>
<dbReference type="SUPFAM" id="SSF55785">
    <property type="entry name" value="PYP-like sensor domain (PAS domain)"/>
    <property type="match status" value="1"/>
</dbReference>
<dbReference type="InterPro" id="IPR003661">
    <property type="entry name" value="HisK_dim/P_dom"/>
</dbReference>
<feature type="domain" description="PAS" evidence="19">
    <location>
        <begin position="227"/>
        <end position="298"/>
    </location>
</feature>
<evidence type="ECO:0000256" key="6">
    <source>
        <dbReference type="ARBA" id="ARBA00022679"/>
    </source>
</evidence>
<dbReference type="Gene3D" id="1.20.120.160">
    <property type="entry name" value="HPT domain"/>
    <property type="match status" value="1"/>
</dbReference>
<dbReference type="InterPro" id="IPR008207">
    <property type="entry name" value="Sig_transdc_His_kin_Hpt_dom"/>
</dbReference>
<dbReference type="Gene3D" id="1.10.287.130">
    <property type="match status" value="1"/>
</dbReference>
<feature type="domain" description="Histidine kinase" evidence="17">
    <location>
        <begin position="373"/>
        <end position="594"/>
    </location>
</feature>
<accession>A0A4R3IA61</accession>
<dbReference type="Pfam" id="PF00672">
    <property type="entry name" value="HAMP"/>
    <property type="match status" value="1"/>
</dbReference>
<evidence type="ECO:0000256" key="14">
    <source>
        <dbReference type="PROSITE-ProRule" id="PRU00110"/>
    </source>
</evidence>
<dbReference type="InterPro" id="IPR036890">
    <property type="entry name" value="HATPase_C_sf"/>
</dbReference>
<keyword evidence="12" id="KW-0902">Two-component regulatory system</keyword>
<organism evidence="22 23">
    <name type="scientific">Reinekea marinisedimentorum</name>
    <dbReference type="NCBI Taxonomy" id="230495"/>
    <lineage>
        <taxon>Bacteria</taxon>
        <taxon>Pseudomonadati</taxon>
        <taxon>Pseudomonadota</taxon>
        <taxon>Gammaproteobacteria</taxon>
        <taxon>Oceanospirillales</taxon>
        <taxon>Saccharospirillaceae</taxon>
        <taxon>Reinekea</taxon>
    </lineage>
</organism>
<dbReference type="Proteomes" id="UP000295793">
    <property type="component" value="Unassembled WGS sequence"/>
</dbReference>
<dbReference type="NCBIfam" id="TIGR00229">
    <property type="entry name" value="sensory_box"/>
    <property type="match status" value="1"/>
</dbReference>
<keyword evidence="4" id="KW-1003">Cell membrane</keyword>
<evidence type="ECO:0000256" key="15">
    <source>
        <dbReference type="PROSITE-ProRule" id="PRU00169"/>
    </source>
</evidence>
<evidence type="ECO:0000313" key="23">
    <source>
        <dbReference type="Proteomes" id="UP000295793"/>
    </source>
</evidence>
<dbReference type="GO" id="GO:0005886">
    <property type="term" value="C:plasma membrane"/>
    <property type="evidence" value="ECO:0007669"/>
    <property type="project" value="UniProtKB-SubCell"/>
</dbReference>
<dbReference type="PROSITE" id="PS50110">
    <property type="entry name" value="RESPONSE_REGULATORY"/>
    <property type="match status" value="1"/>
</dbReference>
<evidence type="ECO:0000256" key="1">
    <source>
        <dbReference type="ARBA" id="ARBA00000085"/>
    </source>
</evidence>
<dbReference type="InterPro" id="IPR011006">
    <property type="entry name" value="CheY-like_superfamily"/>
</dbReference>
<dbReference type="InterPro" id="IPR013767">
    <property type="entry name" value="PAS_fold"/>
</dbReference>
<evidence type="ECO:0000256" key="5">
    <source>
        <dbReference type="ARBA" id="ARBA00022553"/>
    </source>
</evidence>
<dbReference type="SMART" id="SM00091">
    <property type="entry name" value="PAS"/>
    <property type="match status" value="1"/>
</dbReference>
<dbReference type="Gene3D" id="3.40.50.2300">
    <property type="match status" value="1"/>
</dbReference>
<reference evidence="22 23" key="1">
    <citation type="submission" date="2019-03" db="EMBL/GenBank/DDBJ databases">
        <title>Genomic Encyclopedia of Archaeal and Bacterial Type Strains, Phase II (KMG-II): from individual species to whole genera.</title>
        <authorList>
            <person name="Goeker M."/>
        </authorList>
    </citation>
    <scope>NUCLEOTIDE SEQUENCE [LARGE SCALE GENOMIC DNA]</scope>
    <source>
        <strain evidence="22 23">DSM 15388</strain>
    </source>
</reference>
<dbReference type="OrthoDB" id="9810730at2"/>
<dbReference type="SMART" id="SM00304">
    <property type="entry name" value="HAMP"/>
    <property type="match status" value="1"/>
</dbReference>
<dbReference type="GO" id="GO:0005524">
    <property type="term" value="F:ATP binding"/>
    <property type="evidence" value="ECO:0007669"/>
    <property type="project" value="UniProtKB-KW"/>
</dbReference>
<evidence type="ECO:0000259" key="18">
    <source>
        <dbReference type="PROSITE" id="PS50110"/>
    </source>
</evidence>
<dbReference type="EC" id="2.7.13.3" evidence="3"/>
<evidence type="ECO:0000313" key="22">
    <source>
        <dbReference type="EMBL" id="TCS42369.1"/>
    </source>
</evidence>
<dbReference type="Gene3D" id="6.10.340.10">
    <property type="match status" value="1"/>
</dbReference>
<keyword evidence="11 16" id="KW-1133">Transmembrane helix</keyword>
<keyword evidence="7 16" id="KW-0812">Transmembrane</keyword>
<evidence type="ECO:0000259" key="19">
    <source>
        <dbReference type="PROSITE" id="PS50112"/>
    </source>
</evidence>
<evidence type="ECO:0000256" key="16">
    <source>
        <dbReference type="SAM" id="Phobius"/>
    </source>
</evidence>
<dbReference type="EMBL" id="SLZR01000003">
    <property type="protein sequence ID" value="TCS42369.1"/>
    <property type="molecule type" value="Genomic_DNA"/>
</dbReference>
<dbReference type="Pfam" id="PF00072">
    <property type="entry name" value="Response_reg"/>
    <property type="match status" value="1"/>
</dbReference>
<evidence type="ECO:0000256" key="13">
    <source>
        <dbReference type="ARBA" id="ARBA00023136"/>
    </source>
</evidence>
<comment type="catalytic activity">
    <reaction evidence="1">
        <text>ATP + protein L-histidine = ADP + protein N-phospho-L-histidine.</text>
        <dbReference type="EC" id="2.7.13.3"/>
    </reaction>
</comment>
<dbReference type="PANTHER" id="PTHR45339">
    <property type="entry name" value="HYBRID SIGNAL TRANSDUCTION HISTIDINE KINASE J"/>
    <property type="match status" value="1"/>
</dbReference>
<dbReference type="Gene3D" id="3.30.450.20">
    <property type="entry name" value="PAS domain"/>
    <property type="match status" value="1"/>
</dbReference>
<dbReference type="InterPro" id="IPR003660">
    <property type="entry name" value="HAMP_dom"/>
</dbReference>
<dbReference type="SUPFAM" id="SSF52172">
    <property type="entry name" value="CheY-like"/>
    <property type="match status" value="1"/>
</dbReference>
<dbReference type="InterPro" id="IPR000014">
    <property type="entry name" value="PAS"/>
</dbReference>
<dbReference type="SMART" id="SM00387">
    <property type="entry name" value="HATPase_c"/>
    <property type="match status" value="1"/>
</dbReference>
<evidence type="ECO:0000256" key="12">
    <source>
        <dbReference type="ARBA" id="ARBA00023012"/>
    </source>
</evidence>
<keyword evidence="8" id="KW-0547">Nucleotide-binding</keyword>
<dbReference type="GO" id="GO:0000155">
    <property type="term" value="F:phosphorelay sensor kinase activity"/>
    <property type="evidence" value="ECO:0007669"/>
    <property type="project" value="InterPro"/>
</dbReference>
<dbReference type="Pfam" id="PF02518">
    <property type="entry name" value="HATPase_c"/>
    <property type="match status" value="1"/>
</dbReference>
<dbReference type="Pfam" id="PF00512">
    <property type="entry name" value="HisKA"/>
    <property type="match status" value="1"/>
</dbReference>
<dbReference type="SUPFAM" id="SSF158472">
    <property type="entry name" value="HAMP domain-like"/>
    <property type="match status" value="1"/>
</dbReference>
<comment type="caution">
    <text evidence="22">The sequence shown here is derived from an EMBL/GenBank/DDBJ whole genome shotgun (WGS) entry which is preliminary data.</text>
</comment>
<keyword evidence="6" id="KW-0808">Transferase</keyword>
<dbReference type="InterPro" id="IPR036097">
    <property type="entry name" value="HisK_dim/P_sf"/>
</dbReference>
<dbReference type="Pfam" id="PF00989">
    <property type="entry name" value="PAS"/>
    <property type="match status" value="1"/>
</dbReference>
<evidence type="ECO:0000256" key="4">
    <source>
        <dbReference type="ARBA" id="ARBA00022475"/>
    </source>
</evidence>
<dbReference type="Pfam" id="PF01627">
    <property type="entry name" value="Hpt"/>
    <property type="match status" value="1"/>
</dbReference>
<dbReference type="SUPFAM" id="SSF47384">
    <property type="entry name" value="Homodimeric domain of signal transducing histidine kinase"/>
    <property type="match status" value="1"/>
</dbReference>
<keyword evidence="23" id="KW-1185">Reference proteome</keyword>
<dbReference type="GO" id="GO:0006355">
    <property type="term" value="P:regulation of DNA-templated transcription"/>
    <property type="evidence" value="ECO:0007669"/>
    <property type="project" value="InterPro"/>
</dbReference>
<dbReference type="CDD" id="cd16922">
    <property type="entry name" value="HATPase_EvgS-ArcB-TorS-like"/>
    <property type="match status" value="1"/>
</dbReference>
<dbReference type="CDD" id="cd00130">
    <property type="entry name" value="PAS"/>
    <property type="match status" value="1"/>
</dbReference>
<dbReference type="PANTHER" id="PTHR45339:SF1">
    <property type="entry name" value="HYBRID SIGNAL TRANSDUCTION HISTIDINE KINASE J"/>
    <property type="match status" value="1"/>
</dbReference>
<dbReference type="InterPro" id="IPR001789">
    <property type="entry name" value="Sig_transdc_resp-reg_receiver"/>
</dbReference>
<dbReference type="CDD" id="cd00082">
    <property type="entry name" value="HisKA"/>
    <property type="match status" value="1"/>
</dbReference>
<evidence type="ECO:0000256" key="2">
    <source>
        <dbReference type="ARBA" id="ARBA00004651"/>
    </source>
</evidence>
<evidence type="ECO:0000259" key="17">
    <source>
        <dbReference type="PROSITE" id="PS50109"/>
    </source>
</evidence>
<evidence type="ECO:0000256" key="3">
    <source>
        <dbReference type="ARBA" id="ARBA00012438"/>
    </source>
</evidence>
<dbReference type="InterPro" id="IPR036641">
    <property type="entry name" value="HPT_dom_sf"/>
</dbReference>
<dbReference type="AlphaFoldDB" id="A0A4R3IA61"/>
<proteinExistence type="predicted"/>
<feature type="domain" description="Response regulatory" evidence="18">
    <location>
        <begin position="739"/>
        <end position="856"/>
    </location>
</feature>
<name>A0A4R3IA61_9GAMM</name>
<evidence type="ECO:0000259" key="21">
    <source>
        <dbReference type="PROSITE" id="PS50894"/>
    </source>
</evidence>
<evidence type="ECO:0000256" key="9">
    <source>
        <dbReference type="ARBA" id="ARBA00022777"/>
    </source>
</evidence>
<evidence type="ECO:0000256" key="8">
    <source>
        <dbReference type="ARBA" id="ARBA00022741"/>
    </source>
</evidence>
<dbReference type="PRINTS" id="PR00344">
    <property type="entry name" value="BCTRLSENSOR"/>
</dbReference>
<dbReference type="SMART" id="SM00388">
    <property type="entry name" value="HisKA"/>
    <property type="match status" value="1"/>
</dbReference>
<feature type="transmembrane region" description="Helical" evidence="16">
    <location>
        <begin position="153"/>
        <end position="175"/>
    </location>
</feature>
<sequence>MSFKTKTILGIALIEALFLSILVWQSIDLLARSNQQALIRQAQETADLFGTQIKNALISSDLATLAEMTEQLTQRGAVRYVRVIDSRGELAISNLPDQPAWAFQKDDSFDALDDGVYDVSSEVTEAGFYLGTVQLGLPIQSLVEFISASRKTLIGIAIAELLMVALASFLFGLYLTRHLSKLTLQASRLAGGDLQVEHVPERGKDELAITARAFNNLAEAMKEARRTSAIKTAVYDASLDAIITTNDEGAIEEFSSAAESLLGWQRSEVVGQNIEPLLFPPEQRTEYLKRYREIIHAGSDNGPAERRESLILNKAGERIAVEISTASFTAHNRTYVTAFIRDIRQQLLQQEQLMDAKDKAEEASEAKSRFLSHMSHEIRSPLNAVLGAIQLVSREQLNPEQRKLISIAESSGSSLLTVINGILDFSRIESGAIESTTETVALEELTDNLLATAGHKIKSASVELVCQIADGVPGRAELDVSHTLQVIRNLLDNAIKFTDSGLICLTVDCEEPRPDEHYLVIQVSDTGRGIPAEHKQSIFEEFEQVYIRKDTLVGGTGLGLAIVKKLIDQMGGEIAVDSDVGKGTTFTVKLPVHWLPDECHCAPVKLAYTRALLLAGNPQFSFALENYLSKLGVDVQTFSDMNALLSSAGENSHNRTLVLIDDANLTESDENYSAYANLALDKVRLVRIAPGSFTLPRLPGERTLYKPLSCRTIRAVFEGQQANPAPASATEDYKFNGKRVLVVEDTVVNQLVITETLKHTGLLVDCANNGAEALEHLAAQPYDLVLMDLNMPVMGGLEAVTKLRACAGMNQSVPVIALTANAEYSEMSRCMAAGMNEFVSKPYNAPELMVVIDRQLNNSEATATIGQAIARPAEANDSEAKILNSETIHQLARETSYDALPMLLDSFLMELSLRISQIKEARDQQSLELLKAETHPLKSSSGTFGAQALQQCATQLDASLTQDNTQFADVRQSISTLLQLANETHKAFTRYKVDIAAEMP</sequence>
<feature type="modified residue" description="Phosphohistidine" evidence="14">
    <location>
        <position position="935"/>
    </location>
</feature>
<comment type="subcellular location">
    <subcellularLocation>
        <location evidence="2">Cell membrane</location>
        <topology evidence="2">Multi-pass membrane protein</topology>
    </subcellularLocation>
</comment>
<dbReference type="Gene3D" id="3.30.565.10">
    <property type="entry name" value="Histidine kinase-like ATPase, C-terminal domain"/>
    <property type="match status" value="1"/>
</dbReference>
<dbReference type="InterPro" id="IPR004358">
    <property type="entry name" value="Sig_transdc_His_kin-like_C"/>
</dbReference>
<feature type="domain" description="HPt" evidence="21">
    <location>
        <begin position="896"/>
        <end position="991"/>
    </location>
</feature>
<dbReference type="PROSITE" id="PS50109">
    <property type="entry name" value="HIS_KIN"/>
    <property type="match status" value="1"/>
</dbReference>
<dbReference type="RefSeq" id="WP_132700294.1">
    <property type="nucleotide sequence ID" value="NZ_SLZR01000003.1"/>
</dbReference>
<evidence type="ECO:0000259" key="20">
    <source>
        <dbReference type="PROSITE" id="PS50885"/>
    </source>
</evidence>
<dbReference type="PROSITE" id="PS50885">
    <property type="entry name" value="HAMP"/>
    <property type="match status" value="1"/>
</dbReference>
<evidence type="ECO:0000256" key="10">
    <source>
        <dbReference type="ARBA" id="ARBA00022840"/>
    </source>
</evidence>
<dbReference type="PROSITE" id="PS50894">
    <property type="entry name" value="HPT"/>
    <property type="match status" value="1"/>
</dbReference>
<dbReference type="CDD" id="cd06225">
    <property type="entry name" value="HAMP"/>
    <property type="match status" value="1"/>
</dbReference>
<dbReference type="InterPro" id="IPR035965">
    <property type="entry name" value="PAS-like_dom_sf"/>
</dbReference>
<dbReference type="SUPFAM" id="SSF55874">
    <property type="entry name" value="ATPase domain of HSP90 chaperone/DNA topoisomerase II/histidine kinase"/>
    <property type="match status" value="1"/>
</dbReference>
<dbReference type="PROSITE" id="PS50112">
    <property type="entry name" value="PAS"/>
    <property type="match status" value="1"/>
</dbReference>
<gene>
    <name evidence="22" type="ORF">BCF53_10330</name>
</gene>
<dbReference type="InterPro" id="IPR005467">
    <property type="entry name" value="His_kinase_dom"/>
</dbReference>
<feature type="modified residue" description="4-aspartylphosphate" evidence="15">
    <location>
        <position position="788"/>
    </location>
</feature>
<evidence type="ECO:0000256" key="11">
    <source>
        <dbReference type="ARBA" id="ARBA00022989"/>
    </source>
</evidence>
<evidence type="ECO:0000256" key="7">
    <source>
        <dbReference type="ARBA" id="ARBA00022692"/>
    </source>
</evidence>
<dbReference type="SMART" id="SM00448">
    <property type="entry name" value="REC"/>
    <property type="match status" value="1"/>
</dbReference>
<dbReference type="CDD" id="cd17546">
    <property type="entry name" value="REC_hyHK_CKI1_RcsC-like"/>
    <property type="match status" value="1"/>
</dbReference>